<keyword evidence="2" id="KW-0812">Transmembrane</keyword>
<dbReference type="STRING" id="1077972.ARGLB_028_00180"/>
<dbReference type="Proteomes" id="UP000003828">
    <property type="component" value="Unassembled WGS sequence"/>
</dbReference>
<organism evidence="3 4">
    <name type="scientific">Arthrobacter globiformis (strain ATCC 8010 / DSM 20124 / JCM 1332 / NBRC 12137 / NCIMB 8907 / NRRL B-2979 / 168)</name>
    <dbReference type="NCBI Taxonomy" id="1077972"/>
    <lineage>
        <taxon>Bacteria</taxon>
        <taxon>Bacillati</taxon>
        <taxon>Actinomycetota</taxon>
        <taxon>Actinomycetes</taxon>
        <taxon>Micrococcales</taxon>
        <taxon>Micrococcaceae</taxon>
        <taxon>Arthrobacter</taxon>
    </lineage>
</organism>
<dbReference type="AlphaFoldDB" id="H0QJ92"/>
<reference evidence="3 4" key="1">
    <citation type="submission" date="2011-12" db="EMBL/GenBank/DDBJ databases">
        <title>Whole genome shotgun sequence of Arthrobacter globiformis NBRC 12137.</title>
        <authorList>
            <person name="Miyazawa S."/>
            <person name="Hosoyama A."/>
            <person name="Tsuchikane K."/>
            <person name="Katsumata H."/>
            <person name="Yamazaki S."/>
            <person name="Fujita N."/>
        </authorList>
    </citation>
    <scope>NUCLEOTIDE SEQUENCE [LARGE SCALE GENOMIC DNA]</scope>
    <source>
        <strain evidence="3 4">NBRC 12137</strain>
    </source>
</reference>
<gene>
    <name evidence="3" type="ORF">ARGLB_028_00180</name>
</gene>
<protein>
    <submittedName>
        <fullName evidence="3">Uncharacterized protein</fullName>
    </submittedName>
</protein>
<dbReference type="EMBL" id="BAEG01000028">
    <property type="protein sequence ID" value="GAB12893.1"/>
    <property type="molecule type" value="Genomic_DNA"/>
</dbReference>
<evidence type="ECO:0000256" key="2">
    <source>
        <dbReference type="SAM" id="Phobius"/>
    </source>
</evidence>
<accession>H0QJ92</accession>
<feature type="region of interest" description="Disordered" evidence="1">
    <location>
        <begin position="151"/>
        <end position="177"/>
    </location>
</feature>
<evidence type="ECO:0000313" key="3">
    <source>
        <dbReference type="EMBL" id="GAB12893.1"/>
    </source>
</evidence>
<feature type="transmembrane region" description="Helical" evidence="2">
    <location>
        <begin position="12"/>
        <end position="30"/>
    </location>
</feature>
<proteinExistence type="predicted"/>
<keyword evidence="2" id="KW-0472">Membrane</keyword>
<keyword evidence="2" id="KW-1133">Transmembrane helix</keyword>
<name>H0QJ92_ARTG1</name>
<sequence>MGDEASFHQLFVSRVAMFAFFLVSLVVVISEGLVPLSTPSGAVSEELVFSSCIGLVVLWFSWRNWRLGVRLTSTQVHIKGLFRDRKIVRESIVDVTPLGQLVWIAPDGNARVSRMIAFTDDFGSGLAGIVREHNARTLGRLREQLVGPPVELPESAASGEDRSYDPPTYRRRLDRNRPAQRAGRRKLFRDAWLAILQLLGWTVAAAIAVWLAVEPSLWLAGHNSDVLRSALKLDPYTESSAIQAMIFWGVAAAALAGNTIRLAYLMFRPGRG</sequence>
<feature type="transmembrane region" description="Helical" evidence="2">
    <location>
        <begin position="191"/>
        <end position="213"/>
    </location>
</feature>
<comment type="caution">
    <text evidence="3">The sequence shown here is derived from an EMBL/GenBank/DDBJ whole genome shotgun (WGS) entry which is preliminary data.</text>
</comment>
<keyword evidence="4" id="KW-1185">Reference proteome</keyword>
<evidence type="ECO:0000313" key="4">
    <source>
        <dbReference type="Proteomes" id="UP000003828"/>
    </source>
</evidence>
<evidence type="ECO:0000256" key="1">
    <source>
        <dbReference type="SAM" id="MobiDB-lite"/>
    </source>
</evidence>
<feature type="transmembrane region" description="Helical" evidence="2">
    <location>
        <begin position="42"/>
        <end position="62"/>
    </location>
</feature>
<feature type="transmembrane region" description="Helical" evidence="2">
    <location>
        <begin position="245"/>
        <end position="267"/>
    </location>
</feature>